<dbReference type="GO" id="GO:0003677">
    <property type="term" value="F:DNA binding"/>
    <property type="evidence" value="ECO:0007669"/>
    <property type="project" value="UniProtKB-KW"/>
</dbReference>
<keyword evidence="3" id="KW-0804">Transcription</keyword>
<evidence type="ECO:0000313" key="6">
    <source>
        <dbReference type="EMBL" id="ACU97968.1"/>
    </source>
</evidence>
<dbReference type="InterPro" id="IPR000792">
    <property type="entry name" value="Tscrpt_reg_LuxR_C"/>
</dbReference>
<dbReference type="AlphaFoldDB" id="C7MX51"/>
<dbReference type="SMART" id="SM00421">
    <property type="entry name" value="HTH_LUXR"/>
    <property type="match status" value="1"/>
</dbReference>
<dbReference type="PROSITE" id="PS00622">
    <property type="entry name" value="HTH_LUXR_1"/>
    <property type="match status" value="1"/>
</dbReference>
<evidence type="ECO:0000313" key="7">
    <source>
        <dbReference type="Proteomes" id="UP000000841"/>
    </source>
</evidence>
<dbReference type="InterPro" id="IPR016032">
    <property type="entry name" value="Sig_transdc_resp-reg_C-effctor"/>
</dbReference>
<dbReference type="Pfam" id="PF13191">
    <property type="entry name" value="AAA_16"/>
    <property type="match status" value="1"/>
</dbReference>
<dbReference type="EMBL" id="CP001683">
    <property type="protein sequence ID" value="ACU97968.1"/>
    <property type="molecule type" value="Genomic_DNA"/>
</dbReference>
<dbReference type="SUPFAM" id="SSF46894">
    <property type="entry name" value="C-terminal effector domain of the bipartite response regulators"/>
    <property type="match status" value="1"/>
</dbReference>
<evidence type="ECO:0000256" key="4">
    <source>
        <dbReference type="SAM" id="MobiDB-lite"/>
    </source>
</evidence>
<dbReference type="STRING" id="471857.Svir_29900"/>
<dbReference type="KEGG" id="svi:Svir_29900"/>
<dbReference type="InterPro" id="IPR041664">
    <property type="entry name" value="AAA_16"/>
</dbReference>
<dbReference type="Pfam" id="PF00196">
    <property type="entry name" value="GerE"/>
    <property type="match status" value="1"/>
</dbReference>
<gene>
    <name evidence="6" type="ordered locus">Svir_29900</name>
</gene>
<name>C7MX51_SACVD</name>
<keyword evidence="2" id="KW-0238">DNA-binding</keyword>
<dbReference type="CDD" id="cd06170">
    <property type="entry name" value="LuxR_C_like"/>
    <property type="match status" value="1"/>
</dbReference>
<evidence type="ECO:0000256" key="3">
    <source>
        <dbReference type="ARBA" id="ARBA00023163"/>
    </source>
</evidence>
<reference evidence="6 7" key="1">
    <citation type="journal article" date="2009" name="Stand. Genomic Sci.">
        <title>Complete genome sequence of Saccharomonospora viridis type strain (P101).</title>
        <authorList>
            <person name="Pati A."/>
            <person name="Sikorski J."/>
            <person name="Nolan M."/>
            <person name="Lapidus A."/>
            <person name="Copeland A."/>
            <person name="Glavina Del Rio T."/>
            <person name="Lucas S."/>
            <person name="Chen F."/>
            <person name="Tice H."/>
            <person name="Pitluck S."/>
            <person name="Cheng J.F."/>
            <person name="Chertkov O."/>
            <person name="Brettin T."/>
            <person name="Han C."/>
            <person name="Detter J.C."/>
            <person name="Kuske C."/>
            <person name="Bruce D."/>
            <person name="Goodwin L."/>
            <person name="Chain P."/>
            <person name="D'haeseleer P."/>
            <person name="Chen A."/>
            <person name="Palaniappan K."/>
            <person name="Ivanova N."/>
            <person name="Mavromatis K."/>
            <person name="Mikhailova N."/>
            <person name="Rohde M."/>
            <person name="Tindall B.J."/>
            <person name="Goker M."/>
            <person name="Bristow J."/>
            <person name="Eisen J.A."/>
            <person name="Markowitz V."/>
            <person name="Hugenholtz P."/>
            <person name="Kyrpides N.C."/>
            <person name="Klenk H.P."/>
        </authorList>
    </citation>
    <scope>NUCLEOTIDE SEQUENCE [LARGE SCALE GENOMIC DNA]</scope>
    <source>
        <strain evidence="7">ATCC 15386 / DSM 43017 / JCM 3036 / NBRC 12207 / P101</strain>
    </source>
</reference>
<organism evidence="6 7">
    <name type="scientific">Saccharomonospora viridis (strain ATCC 15386 / DSM 43017 / JCM 3036 / CCUG 5913 / NBRC 12207 / NCIMB 9602 / P101)</name>
    <name type="common">Thermoactinomyces viridis</name>
    <dbReference type="NCBI Taxonomy" id="471857"/>
    <lineage>
        <taxon>Bacteria</taxon>
        <taxon>Bacillati</taxon>
        <taxon>Actinomycetota</taxon>
        <taxon>Actinomycetes</taxon>
        <taxon>Pseudonocardiales</taxon>
        <taxon>Pseudonocardiaceae</taxon>
        <taxon>Saccharomonospora</taxon>
    </lineage>
</organism>
<keyword evidence="7" id="KW-1185">Reference proteome</keyword>
<dbReference type="Gene3D" id="1.10.10.10">
    <property type="entry name" value="Winged helix-like DNA-binding domain superfamily/Winged helix DNA-binding domain"/>
    <property type="match status" value="1"/>
</dbReference>
<protein>
    <submittedName>
        <fullName evidence="6">Transcriptional regulator, luxR family</fullName>
    </submittedName>
</protein>
<dbReference type="Proteomes" id="UP000000841">
    <property type="component" value="Chromosome"/>
</dbReference>
<keyword evidence="1" id="KW-0805">Transcription regulation</keyword>
<feature type="region of interest" description="Disordered" evidence="4">
    <location>
        <begin position="774"/>
        <end position="794"/>
    </location>
</feature>
<dbReference type="PANTHER" id="PTHR44688">
    <property type="entry name" value="DNA-BINDING TRANSCRIPTIONAL ACTIVATOR DEVR_DOSR"/>
    <property type="match status" value="1"/>
</dbReference>
<dbReference type="PROSITE" id="PS50043">
    <property type="entry name" value="HTH_LUXR_2"/>
    <property type="match status" value="1"/>
</dbReference>
<dbReference type="GO" id="GO:0006355">
    <property type="term" value="P:regulation of DNA-templated transcription"/>
    <property type="evidence" value="ECO:0007669"/>
    <property type="project" value="InterPro"/>
</dbReference>
<sequence length="855" mass="92640">MGLLSDCLEGGGGLAVVTGGLGSGKTELLRQCADRAVEAGALVLSASAVWSEQSLAGGVLEQLAQSARPQPELAHRMGELIASCATLRPDHPRSARLLHQLCTTVLELSQRHPVVVSIDDVQFADSVSRQFLLQLRRRIFLSRVLLLLSEWEHSHSLPLRQHAEGNERQACHIRLGPLGEAQIKAMLTEHVGRATAAKLAPLWSRWSGGNRMLVRSMIDDLVAGEAADEWRLGPTAAGSVLAALHRWEPSIPAVVRAMAVLGDGHPVDFVARLVEVSTEVAQQLVGFLDTSGLVLGGSFRHPGVRAAVLESLSTTERAALHGRAAEVLYRCGEDATTVATHLLAHGRLDDEQARWAVDVLRVAAEQALAADDVDAAIRYLELALPAAEGPQRLEVNRVLVRAWWRINPAASAVHLEPLHAAMSTGELAGRDVVILLWHALWTGDHDTVAEVLRLCRENPDVLDVQSAAELRIVCQFHGVDLEPVEVGAAQSVVDPWAEAAHALGQFWTTRFDRRAVAAAEHVLKSSRPGETAPEMVATALLVLTFAGDAGSAEHWCGRVIDEAVNGRVRTWQAFFEVVRAHLTLRRGDPATAFRLASSALDLLPTQGWGVSIGYPAAVLFTALTELGDRHRLEELLRLPVPKAMFDTIVGLFYLHARGHAHLACGRALAAISDFQQCGLLMERWGADLPLVAPWRLDLAEANIALGRRDAARDLVTEQLTRPGIGRWTRGIAMRVLAELSEADERVSLLRKSLELLKSCGDGLALARTQRRLDEARGGATDDGPARRPGRGSVAVLSDSERRVAELAATGHTNREISALLYITVSTVEQHLTRVYRKLGVKGRAELPRDLAPLGI</sequence>
<dbReference type="PRINTS" id="PR00038">
    <property type="entry name" value="HTHLUXR"/>
</dbReference>
<evidence type="ECO:0000256" key="1">
    <source>
        <dbReference type="ARBA" id="ARBA00023015"/>
    </source>
</evidence>
<accession>C7MX51</accession>
<evidence type="ECO:0000256" key="2">
    <source>
        <dbReference type="ARBA" id="ARBA00023125"/>
    </source>
</evidence>
<proteinExistence type="predicted"/>
<feature type="domain" description="HTH luxR-type" evidence="5">
    <location>
        <begin position="789"/>
        <end position="854"/>
    </location>
</feature>
<dbReference type="eggNOG" id="COG2197">
    <property type="taxonomic scope" value="Bacteria"/>
</dbReference>
<dbReference type="eggNOG" id="COG3267">
    <property type="taxonomic scope" value="Bacteria"/>
</dbReference>
<evidence type="ECO:0000259" key="5">
    <source>
        <dbReference type="PROSITE" id="PS50043"/>
    </source>
</evidence>
<dbReference type="HOGENOM" id="CLU_006850_1_2_11"/>
<dbReference type="SUPFAM" id="SSF52540">
    <property type="entry name" value="P-loop containing nucleoside triphosphate hydrolases"/>
    <property type="match status" value="1"/>
</dbReference>
<dbReference type="PANTHER" id="PTHR44688:SF16">
    <property type="entry name" value="DNA-BINDING TRANSCRIPTIONAL ACTIVATOR DEVR_DOSR"/>
    <property type="match status" value="1"/>
</dbReference>
<dbReference type="InterPro" id="IPR036388">
    <property type="entry name" value="WH-like_DNA-bd_sf"/>
</dbReference>
<dbReference type="InterPro" id="IPR027417">
    <property type="entry name" value="P-loop_NTPase"/>
</dbReference>